<feature type="compositionally biased region" description="Polar residues" evidence="1">
    <location>
        <begin position="263"/>
        <end position="281"/>
    </location>
</feature>
<name>A0ABQ1TTU0_9BACT</name>
<organism evidence="3 4">
    <name type="scientific">Hymenobacter cavernae</name>
    <dbReference type="NCBI Taxonomy" id="2044852"/>
    <lineage>
        <taxon>Bacteria</taxon>
        <taxon>Pseudomonadati</taxon>
        <taxon>Bacteroidota</taxon>
        <taxon>Cytophagia</taxon>
        <taxon>Cytophagales</taxon>
        <taxon>Hymenobacteraceae</taxon>
        <taxon>Hymenobacter</taxon>
    </lineage>
</organism>
<feature type="region of interest" description="Disordered" evidence="1">
    <location>
        <begin position="257"/>
        <end position="339"/>
    </location>
</feature>
<dbReference type="SMART" id="SM00028">
    <property type="entry name" value="TPR"/>
    <property type="match status" value="2"/>
</dbReference>
<reference evidence="4" key="1">
    <citation type="journal article" date="2019" name="Int. J. Syst. Evol. Microbiol.">
        <title>The Global Catalogue of Microorganisms (GCM) 10K type strain sequencing project: providing services to taxonomists for standard genome sequencing and annotation.</title>
        <authorList>
            <consortium name="The Broad Institute Genomics Platform"/>
            <consortium name="The Broad Institute Genome Sequencing Center for Infectious Disease"/>
            <person name="Wu L."/>
            <person name="Ma J."/>
        </authorList>
    </citation>
    <scope>NUCLEOTIDE SEQUENCE [LARGE SCALE GENOMIC DNA]</scope>
    <source>
        <strain evidence="4">CGMCC 1.15197</strain>
    </source>
</reference>
<feature type="compositionally biased region" description="Basic and acidic residues" evidence="1">
    <location>
        <begin position="327"/>
        <end position="339"/>
    </location>
</feature>
<accession>A0ABQ1TTU0</accession>
<dbReference type="RefSeq" id="WP_188812233.1">
    <property type="nucleotide sequence ID" value="NZ_BMHT01000002.1"/>
</dbReference>
<feature type="signal peptide" evidence="2">
    <location>
        <begin position="1"/>
        <end position="20"/>
    </location>
</feature>
<evidence type="ECO:0000256" key="1">
    <source>
        <dbReference type="SAM" id="MobiDB-lite"/>
    </source>
</evidence>
<gene>
    <name evidence="3" type="ORF">GCM10011383_12730</name>
</gene>
<comment type="caution">
    <text evidence="3">The sequence shown here is derived from an EMBL/GenBank/DDBJ whole genome shotgun (WGS) entry which is preliminary data.</text>
</comment>
<dbReference type="Gene3D" id="1.25.40.10">
    <property type="entry name" value="Tetratricopeptide repeat domain"/>
    <property type="match status" value="1"/>
</dbReference>
<dbReference type="Pfam" id="PF13431">
    <property type="entry name" value="TPR_17"/>
    <property type="match status" value="1"/>
</dbReference>
<evidence type="ECO:0000313" key="3">
    <source>
        <dbReference type="EMBL" id="GGF03224.1"/>
    </source>
</evidence>
<dbReference type="SUPFAM" id="SSF48452">
    <property type="entry name" value="TPR-like"/>
    <property type="match status" value="1"/>
</dbReference>
<sequence length="339" mass="38118">MRFLLRILTACLLLTSAAHAQTNMAVLRKADDLVAQKKYDAAFRMLQEYDPHNSKLAVVLKKEEYALNYSIGTHQYHTFTFKDLPILETLDDNRYKEGVGGTTYRFRVGRALDSLKRRYPNNYKLDRGLGDYYFSLQQCDCAEKRILEDDLFPLIIKHYAVAHDNGYGDYYSYFAVGYAYQRLGQFRQSVAPFLHSIELRKDYPPTHLNLAFVYLELKQYDKAREEAILARDQFQDDQPKSDAAFLLSEIEDRIKGIGVKTANRPNARSTKIGSHPKSPTTHKAGAKAASPKAAAAKDSTATKSAAPEPAPSPVPAQDAPKPTPEASKSEDKPKESASQ</sequence>
<protein>
    <recommendedName>
        <fullName evidence="5">Tetratricopeptide repeat protein</fullName>
    </recommendedName>
</protein>
<evidence type="ECO:0000256" key="2">
    <source>
        <dbReference type="SAM" id="SignalP"/>
    </source>
</evidence>
<dbReference type="EMBL" id="BMHT01000002">
    <property type="protein sequence ID" value="GGF03224.1"/>
    <property type="molecule type" value="Genomic_DNA"/>
</dbReference>
<feature type="compositionally biased region" description="Low complexity" evidence="1">
    <location>
        <begin position="286"/>
        <end position="307"/>
    </location>
</feature>
<evidence type="ECO:0008006" key="5">
    <source>
        <dbReference type="Google" id="ProtNLM"/>
    </source>
</evidence>
<keyword evidence="2" id="KW-0732">Signal</keyword>
<proteinExistence type="predicted"/>
<dbReference type="Proteomes" id="UP000632273">
    <property type="component" value="Unassembled WGS sequence"/>
</dbReference>
<keyword evidence="4" id="KW-1185">Reference proteome</keyword>
<feature type="chain" id="PRO_5045715327" description="Tetratricopeptide repeat protein" evidence="2">
    <location>
        <begin position="21"/>
        <end position="339"/>
    </location>
</feature>
<dbReference type="InterPro" id="IPR019734">
    <property type="entry name" value="TPR_rpt"/>
</dbReference>
<evidence type="ECO:0000313" key="4">
    <source>
        <dbReference type="Proteomes" id="UP000632273"/>
    </source>
</evidence>
<dbReference type="InterPro" id="IPR011990">
    <property type="entry name" value="TPR-like_helical_dom_sf"/>
</dbReference>